<gene>
    <name evidence="2" type="ORF">K1720_05935</name>
</gene>
<dbReference type="Proteomes" id="UP001056425">
    <property type="component" value="Chromosome"/>
</dbReference>
<protein>
    <submittedName>
        <fullName evidence="2">Iron-sulfur cluster assembly protein</fullName>
    </submittedName>
</protein>
<dbReference type="GeneID" id="72777868"/>
<dbReference type="Pfam" id="PF01883">
    <property type="entry name" value="FeS_assembly_P"/>
    <property type="match status" value="1"/>
</dbReference>
<dbReference type="EMBL" id="CP080572">
    <property type="protein sequence ID" value="USG99088.1"/>
    <property type="molecule type" value="Genomic_DNA"/>
</dbReference>
<dbReference type="Gene3D" id="3.30.300.130">
    <property type="entry name" value="Fe-S cluster assembly (FSCA)"/>
    <property type="match status" value="1"/>
</dbReference>
<dbReference type="InterPro" id="IPR034904">
    <property type="entry name" value="FSCA_dom_sf"/>
</dbReference>
<accession>A0A9E7M8P9</accession>
<proteinExistence type="predicted"/>
<reference evidence="2 3" key="1">
    <citation type="submission" date="2021-08" db="EMBL/GenBank/DDBJ databases">
        <title>Thermococcus onnuriiensis IOH2.</title>
        <authorList>
            <person name="Park Y.-J."/>
        </authorList>
    </citation>
    <scope>NUCLEOTIDE SEQUENCE [LARGE SCALE GENOMIC DNA]</scope>
    <source>
        <strain evidence="2 3">IOH2</strain>
    </source>
</reference>
<dbReference type="SUPFAM" id="SSF117916">
    <property type="entry name" value="Fe-S cluster assembly (FSCA) domain-like"/>
    <property type="match status" value="1"/>
</dbReference>
<evidence type="ECO:0000313" key="2">
    <source>
        <dbReference type="EMBL" id="USG99088.1"/>
    </source>
</evidence>
<organism evidence="2 3">
    <name type="scientific">Thermococcus argininiproducens</name>
    <dbReference type="NCBI Taxonomy" id="2866384"/>
    <lineage>
        <taxon>Archaea</taxon>
        <taxon>Methanobacteriati</taxon>
        <taxon>Methanobacteriota</taxon>
        <taxon>Thermococci</taxon>
        <taxon>Thermococcales</taxon>
        <taxon>Thermococcaceae</taxon>
        <taxon>Thermococcus</taxon>
    </lineage>
</organism>
<sequence>MAFLDFLKGKPKGKIKELPPEVREVVEELKKVKDPETELNIVDEGLVYGITVEGKNVMVWLFLARSTPECHFCQAIAMNVQKRIIKDIVSVLRDKGFSSVKVYNEIGLLLEEWREKDEKNTAF</sequence>
<evidence type="ECO:0000313" key="3">
    <source>
        <dbReference type="Proteomes" id="UP001056425"/>
    </source>
</evidence>
<name>A0A9E7M8P9_9EURY</name>
<dbReference type="RefSeq" id="WP_251947525.1">
    <property type="nucleotide sequence ID" value="NZ_CP080572.1"/>
</dbReference>
<dbReference type="InterPro" id="IPR002744">
    <property type="entry name" value="MIP18-like"/>
</dbReference>
<dbReference type="AlphaFoldDB" id="A0A9E7M8P9"/>
<feature type="domain" description="MIP18 family-like" evidence="1">
    <location>
        <begin position="24"/>
        <end position="84"/>
    </location>
</feature>
<keyword evidence="3" id="KW-1185">Reference proteome</keyword>
<evidence type="ECO:0000259" key="1">
    <source>
        <dbReference type="Pfam" id="PF01883"/>
    </source>
</evidence>
<dbReference type="KEGG" id="thei:K1720_05935"/>